<dbReference type="InterPro" id="IPR005537">
    <property type="entry name" value="RAMP_III_fam"/>
</dbReference>
<dbReference type="eggNOG" id="arCOG02661">
    <property type="taxonomic scope" value="Archaea"/>
</dbReference>
<keyword evidence="1" id="KW-0051">Antiviral defense</keyword>
<protein>
    <submittedName>
        <fullName evidence="3">CRISPR-associated protein, Cmr6 family</fullName>
    </submittedName>
</protein>
<dbReference type="HOGENOM" id="CLU_053305_3_0_2"/>
<reference evidence="3" key="1">
    <citation type="submission" date="2007-02" db="EMBL/GenBank/DDBJ databases">
        <title>Complete sequence of Pyrobaculum calidifontis JCM 11548.</title>
        <authorList>
            <consortium name="US DOE Joint Genome Institute"/>
            <person name="Copeland A."/>
            <person name="Lucas S."/>
            <person name="Lapidus A."/>
            <person name="Barry K."/>
            <person name="Glavina del Rio T."/>
            <person name="Dalin E."/>
            <person name="Tice H."/>
            <person name="Pitluck S."/>
            <person name="Chain P."/>
            <person name="Malfatti S."/>
            <person name="Shin M."/>
            <person name="Vergez L."/>
            <person name="Schmutz J."/>
            <person name="Larimer F."/>
            <person name="Land M."/>
            <person name="Hauser L."/>
            <person name="Kyrpides N."/>
            <person name="Mikhailova N."/>
            <person name="Cozen A.E."/>
            <person name="Fitz-Gibbon S.T."/>
            <person name="House C.H."/>
            <person name="Saltikov C."/>
            <person name="Lowe T.M."/>
            <person name="Richardson P."/>
        </authorList>
    </citation>
    <scope>NUCLEOTIDE SEQUENCE [LARGE SCALE GENOMIC DNA]</scope>
    <source>
        <strain evidence="3">JCM 11548</strain>
    </source>
</reference>
<dbReference type="GeneID" id="4908848"/>
<organism evidence="3 4">
    <name type="scientific">Pyrobaculum calidifontis (strain DSM 21063 / JCM 11548 / VA1)</name>
    <dbReference type="NCBI Taxonomy" id="410359"/>
    <lineage>
        <taxon>Archaea</taxon>
        <taxon>Thermoproteota</taxon>
        <taxon>Thermoprotei</taxon>
        <taxon>Thermoproteales</taxon>
        <taxon>Thermoproteaceae</taxon>
        <taxon>Pyrobaculum</taxon>
    </lineage>
</organism>
<dbReference type="KEGG" id="pcl:Pcal_0276"/>
<dbReference type="Pfam" id="PF03787">
    <property type="entry name" value="RAMPs"/>
    <property type="match status" value="1"/>
</dbReference>
<accession>A3MSU6</accession>
<gene>
    <name evidence="3" type="ordered locus">Pcal_0276</name>
</gene>
<dbReference type="Proteomes" id="UP000001431">
    <property type="component" value="Chromosome"/>
</dbReference>
<dbReference type="RefSeq" id="WP_011848970.1">
    <property type="nucleotide sequence ID" value="NC_009073.1"/>
</dbReference>
<dbReference type="AlphaFoldDB" id="A3MSU6"/>
<keyword evidence="4" id="KW-1185">Reference proteome</keyword>
<dbReference type="EMBL" id="CP000561">
    <property type="protein sequence ID" value="ABO07713.1"/>
    <property type="molecule type" value="Genomic_DNA"/>
</dbReference>
<dbReference type="InterPro" id="IPR010172">
    <property type="entry name" value="CRISPR-assoc_prot_TM1791"/>
</dbReference>
<sequence>MAVRGRREFAGGDDPLSRYCQEDYNVVSCINLAFLEWMRQKIGKPEGARQRSEGLPDFSRRAVLHLYRQPPRAAREEVERYVQAIFDAVSRASAMAFKYEFTLETPLTIHTKWPYLPLEIGLAWHPILNVPYIPASSLKGAARAAAVSPLCGIEPEDLFGTTEEEGDLIFTDAYPTRWERLVEPDVITPHYRETAGEISEAQARPVPLVFPVVPAGTTFTFVVAFRQMVGQECWGETLRWLQQVLTRGLGAKTQLSYGVFRRQT</sequence>
<evidence type="ECO:0000256" key="1">
    <source>
        <dbReference type="ARBA" id="ARBA00023118"/>
    </source>
</evidence>
<dbReference type="STRING" id="410359.Pcal_0276"/>
<dbReference type="PANTHER" id="PTHR39965:SF1">
    <property type="entry name" value="CRISPR SYSTEM CMR SUBUNIT CMR6"/>
    <property type="match status" value="1"/>
</dbReference>
<evidence type="ECO:0000313" key="3">
    <source>
        <dbReference type="EMBL" id="ABO07713.1"/>
    </source>
</evidence>
<proteinExistence type="predicted"/>
<feature type="domain" description="CRISPR type III-associated protein" evidence="2">
    <location>
        <begin position="102"/>
        <end position="261"/>
    </location>
</feature>
<dbReference type="GO" id="GO:0051607">
    <property type="term" value="P:defense response to virus"/>
    <property type="evidence" value="ECO:0007669"/>
    <property type="project" value="UniProtKB-KW"/>
</dbReference>
<dbReference type="NCBIfam" id="TIGR01898">
    <property type="entry name" value="cas_TM1791_cmr6"/>
    <property type="match status" value="1"/>
</dbReference>
<dbReference type="PANTHER" id="PTHR39965">
    <property type="entry name" value="CRISPR SYSTEM CMR SUBUNIT CMR6"/>
    <property type="match status" value="1"/>
</dbReference>
<name>A3MSU6_PYRCJ</name>
<evidence type="ECO:0000259" key="2">
    <source>
        <dbReference type="Pfam" id="PF03787"/>
    </source>
</evidence>
<evidence type="ECO:0000313" key="4">
    <source>
        <dbReference type="Proteomes" id="UP000001431"/>
    </source>
</evidence>